<evidence type="ECO:0000313" key="2">
    <source>
        <dbReference type="Proteomes" id="UP000019260"/>
    </source>
</evidence>
<protein>
    <submittedName>
        <fullName evidence="1">Uncharacterized protein</fullName>
    </submittedName>
</protein>
<sequence length="57" mass="6322">MIIKSYPSLIAEGNALDFADQKKLTKVKMAIRIKAIIIIVKNIANHFKTANLLVGKL</sequence>
<proteinExistence type="predicted"/>
<dbReference type="Proteomes" id="UP000019260">
    <property type="component" value="Chromosome"/>
</dbReference>
<gene>
    <name evidence="1" type="ORF">P344_03250</name>
</gene>
<accession>W6AW90</accession>
<dbReference type="AlphaFoldDB" id="W6AW90"/>
<keyword evidence="2" id="KW-1185">Reference proteome</keyword>
<name>W6AW90_9MOLU</name>
<dbReference type="PATRIC" id="fig|838561.3.peg.635"/>
<dbReference type="RefSeq" id="WP_156028532.1">
    <property type="nucleotide sequence ID" value="NZ_CP002082.1"/>
</dbReference>
<organism evidence="1 2">
    <name type="scientific">Spiroplasma mirum ATCC 29335</name>
    <dbReference type="NCBI Taxonomy" id="838561"/>
    <lineage>
        <taxon>Bacteria</taxon>
        <taxon>Bacillati</taxon>
        <taxon>Mycoplasmatota</taxon>
        <taxon>Mollicutes</taxon>
        <taxon>Entomoplasmatales</taxon>
        <taxon>Spiroplasmataceae</taxon>
        <taxon>Spiroplasma</taxon>
    </lineage>
</organism>
<evidence type="ECO:0000313" key="1">
    <source>
        <dbReference type="EMBL" id="AHI57994.1"/>
    </source>
</evidence>
<dbReference type="HOGENOM" id="CLU_2994431_0_0_14"/>
<dbReference type="STRING" id="838561.P344_03250"/>
<reference evidence="1 2" key="1">
    <citation type="submission" date="2013-09" db="EMBL/GenBank/DDBJ databases">
        <title>Complete genome sequence of Spiroplasma mirum suckling mouse cataract agent.</title>
        <authorList>
            <person name="Landry C.A."/>
            <person name="Bastian F.O."/>
            <person name="Thune R.L."/>
        </authorList>
    </citation>
    <scope>NUCLEOTIDE SEQUENCE [LARGE SCALE GENOMIC DNA]</scope>
    <source>
        <strain evidence="1 2">SMCA</strain>
    </source>
</reference>
<dbReference type="KEGG" id="smia:P344_03250"/>
<dbReference type="EMBL" id="CP006720">
    <property type="protein sequence ID" value="AHI57994.1"/>
    <property type="molecule type" value="Genomic_DNA"/>
</dbReference>